<dbReference type="Gene3D" id="1.25.40.10">
    <property type="entry name" value="Tetratricopeptide repeat domain"/>
    <property type="match status" value="1"/>
</dbReference>
<dbReference type="Pfam" id="PF13424">
    <property type="entry name" value="TPR_12"/>
    <property type="match status" value="1"/>
</dbReference>
<organism evidence="2 3">
    <name type="scientific">Anolis carolinensis</name>
    <name type="common">Green anole</name>
    <name type="synonym">American chameleon</name>
    <dbReference type="NCBI Taxonomy" id="28377"/>
    <lineage>
        <taxon>Eukaryota</taxon>
        <taxon>Metazoa</taxon>
        <taxon>Chordata</taxon>
        <taxon>Craniata</taxon>
        <taxon>Vertebrata</taxon>
        <taxon>Euteleostomi</taxon>
        <taxon>Lepidosauria</taxon>
        <taxon>Squamata</taxon>
        <taxon>Bifurcata</taxon>
        <taxon>Unidentata</taxon>
        <taxon>Episquamata</taxon>
        <taxon>Toxicofera</taxon>
        <taxon>Iguania</taxon>
        <taxon>Dactyloidae</taxon>
        <taxon>Anolis</taxon>
    </lineage>
</organism>
<dbReference type="InParanoid" id="A0A803TB16"/>
<proteinExistence type="predicted"/>
<dbReference type="InterPro" id="IPR011990">
    <property type="entry name" value="TPR-like_helical_dom_sf"/>
</dbReference>
<dbReference type="SMART" id="SM00028">
    <property type="entry name" value="TPR"/>
    <property type="match status" value="3"/>
</dbReference>
<name>A0A803TB16_ANOCA</name>
<evidence type="ECO:0000313" key="2">
    <source>
        <dbReference type="Ensembl" id="ENSACAP00000032406.1"/>
    </source>
</evidence>
<reference evidence="2" key="1">
    <citation type="submission" date="2009-12" db="EMBL/GenBank/DDBJ databases">
        <title>The Genome Sequence of Anolis carolinensis (Green Anole Lizard).</title>
        <authorList>
            <consortium name="The Genome Sequencing Platform"/>
            <person name="Di Palma F."/>
            <person name="Alfoldi J."/>
            <person name="Heiman D."/>
            <person name="Young S."/>
            <person name="Grabherr M."/>
            <person name="Johnson J."/>
            <person name="Lander E.S."/>
            <person name="Lindblad-Toh K."/>
        </authorList>
    </citation>
    <scope>NUCLEOTIDE SEQUENCE [LARGE SCALE GENOMIC DNA]</scope>
    <source>
        <strain evidence="2">JBL SC #1</strain>
    </source>
</reference>
<evidence type="ECO:0008006" key="4">
    <source>
        <dbReference type="Google" id="ProtNLM"/>
    </source>
</evidence>
<evidence type="ECO:0000256" key="1">
    <source>
        <dbReference type="SAM" id="MobiDB-lite"/>
    </source>
</evidence>
<dbReference type="Pfam" id="PF13374">
    <property type="entry name" value="TPR_10"/>
    <property type="match status" value="1"/>
</dbReference>
<dbReference type="Proteomes" id="UP000001646">
    <property type="component" value="Unplaced"/>
</dbReference>
<evidence type="ECO:0000313" key="3">
    <source>
        <dbReference type="Proteomes" id="UP000001646"/>
    </source>
</evidence>
<protein>
    <recommendedName>
        <fullName evidence="4">Tetratricopeptide repeat domain 24</fullName>
    </recommendedName>
</protein>
<reference evidence="2" key="3">
    <citation type="submission" date="2025-09" db="UniProtKB">
        <authorList>
            <consortium name="Ensembl"/>
        </authorList>
    </citation>
    <scope>IDENTIFICATION</scope>
</reference>
<dbReference type="GeneTree" id="ENSGT00940000166061"/>
<dbReference type="PANTHER" id="PTHR47050">
    <property type="entry name" value="TETRATRICOPEPTIDE REPEAT PROTEIN 24"/>
    <property type="match status" value="1"/>
</dbReference>
<dbReference type="InterPro" id="IPR024812">
    <property type="entry name" value="TPR_24"/>
</dbReference>
<reference evidence="2" key="2">
    <citation type="submission" date="2025-08" db="UniProtKB">
        <authorList>
            <consortium name="Ensembl"/>
        </authorList>
    </citation>
    <scope>IDENTIFICATION</scope>
</reference>
<dbReference type="PANTHER" id="PTHR47050:SF2">
    <property type="entry name" value="TETRATRICOPEPTIDE REPEAT PROTEIN 24"/>
    <property type="match status" value="1"/>
</dbReference>
<dbReference type="AlphaFoldDB" id="A0A803TB16"/>
<feature type="region of interest" description="Disordered" evidence="1">
    <location>
        <begin position="250"/>
        <end position="283"/>
    </location>
</feature>
<keyword evidence="3" id="KW-1185">Reference proteome</keyword>
<sequence length="283" mass="30288">MGLGFSQLRIFSLAAESFEKALSFLQTEEEGASEGARALEASALQNLGAAHNALQRYHSALGLHRKAAALHSELGERGGQGQCFANLGQALSALGAHKEAEESYLHALQAFRDAGDLRGQRRCWEGLGATHLLLGDPQRAANAYQQALALLSKTQDASEAVQERIVGQLTEALQAKLLMDASGHIVPTDPQHCSPMIPSLARLAASPSLSSLPQQNKKGFPPIAYHGSQGCPWLAQWSQKDNGVRRTHQCRHASRASGPNGILNGEAVPANEGTLGRSPWRDR</sequence>
<dbReference type="SUPFAM" id="SSF48452">
    <property type="entry name" value="TPR-like"/>
    <property type="match status" value="1"/>
</dbReference>
<dbReference type="Ensembl" id="ENSACAT00000045871.1">
    <property type="protein sequence ID" value="ENSACAP00000032406.1"/>
    <property type="gene ID" value="ENSACAG00000037443.1"/>
</dbReference>
<dbReference type="InterPro" id="IPR019734">
    <property type="entry name" value="TPR_rpt"/>
</dbReference>
<accession>A0A803TB16</accession>